<dbReference type="Proteomes" id="UP001355653">
    <property type="component" value="Unassembled WGS sequence"/>
</dbReference>
<gene>
    <name evidence="2" type="ORF">P5G65_12055</name>
</gene>
<dbReference type="RefSeq" id="WP_127458317.1">
    <property type="nucleotide sequence ID" value="NZ_JAROBY010000017.1"/>
</dbReference>
<dbReference type="EMBL" id="JAROBY010000017">
    <property type="protein sequence ID" value="MEB4794633.1"/>
    <property type="molecule type" value="Genomic_DNA"/>
</dbReference>
<evidence type="ECO:0000259" key="1">
    <source>
        <dbReference type="Pfam" id="PF12680"/>
    </source>
</evidence>
<accession>A0ABU6DA70</accession>
<dbReference type="InterPro" id="IPR037401">
    <property type="entry name" value="SnoaL-like"/>
</dbReference>
<dbReference type="SUPFAM" id="SSF54427">
    <property type="entry name" value="NTF2-like"/>
    <property type="match status" value="1"/>
</dbReference>
<protein>
    <submittedName>
        <fullName evidence="2">Nuclear transport factor 2 family protein</fullName>
    </submittedName>
</protein>
<feature type="domain" description="SnoaL-like" evidence="1">
    <location>
        <begin position="17"/>
        <end position="121"/>
    </location>
</feature>
<comment type="caution">
    <text evidence="2">The sequence shown here is derived from an EMBL/GenBank/DDBJ whole genome shotgun (WGS) entry which is preliminary data.</text>
</comment>
<keyword evidence="3" id="KW-1185">Reference proteome</keyword>
<name>A0ABU6DA70_9BACL</name>
<dbReference type="Pfam" id="PF12680">
    <property type="entry name" value="SnoaL_2"/>
    <property type="match status" value="1"/>
</dbReference>
<proteinExistence type="predicted"/>
<dbReference type="Gene3D" id="3.10.450.50">
    <property type="match status" value="1"/>
</dbReference>
<dbReference type="InterPro" id="IPR032710">
    <property type="entry name" value="NTF2-like_dom_sf"/>
</dbReference>
<sequence>MSQTEQQQRRIDAAINYFRYVDNGDSRLLSLFTDNATLYFPKLGLAHGKAEIGLLAQGFASEIVEIQHDIENFNIMPSGDYVVIEGQVKGVTYSGGAFPSNPYSHGRFCNVFEFDGDLIKRVHIHEDPDFNGVDAPRVEWAKKVQENIAQLRASL</sequence>
<reference evidence="2 3" key="1">
    <citation type="submission" date="2023-03" db="EMBL/GenBank/DDBJ databases">
        <title>Bacillus Genome Sequencing.</title>
        <authorList>
            <person name="Dunlap C."/>
        </authorList>
    </citation>
    <scope>NUCLEOTIDE SEQUENCE [LARGE SCALE GENOMIC DNA]</scope>
    <source>
        <strain evidence="2 3">NRS-1351</strain>
    </source>
</reference>
<evidence type="ECO:0000313" key="2">
    <source>
        <dbReference type="EMBL" id="MEB4794633.1"/>
    </source>
</evidence>
<evidence type="ECO:0000313" key="3">
    <source>
        <dbReference type="Proteomes" id="UP001355653"/>
    </source>
</evidence>
<organism evidence="2 3">
    <name type="scientific">Paenibacillus chondroitinus</name>
    <dbReference type="NCBI Taxonomy" id="59842"/>
    <lineage>
        <taxon>Bacteria</taxon>
        <taxon>Bacillati</taxon>
        <taxon>Bacillota</taxon>
        <taxon>Bacilli</taxon>
        <taxon>Bacillales</taxon>
        <taxon>Paenibacillaceae</taxon>
        <taxon>Paenibacillus</taxon>
    </lineage>
</organism>